<dbReference type="EMBL" id="JAATWB010000020">
    <property type="protein sequence ID" value="NJA90242.1"/>
    <property type="molecule type" value="Genomic_DNA"/>
</dbReference>
<keyword evidence="4" id="KW-0408">Iron</keyword>
<keyword evidence="3" id="KW-0479">Metal-binding</keyword>
<evidence type="ECO:0000256" key="1">
    <source>
        <dbReference type="ARBA" id="ARBA00001966"/>
    </source>
</evidence>
<dbReference type="PANTHER" id="PTHR11228">
    <property type="entry name" value="RADICAL SAM DOMAIN PROTEIN"/>
    <property type="match status" value="1"/>
</dbReference>
<reference evidence="8" key="1">
    <citation type="submission" date="2020-03" db="EMBL/GenBank/DDBJ databases">
        <title>Whole-genome sequence of the purple nonsulfur bacterium Rhodocyclus tenuis DSM112.</title>
        <authorList>
            <person name="Kyndt J.A."/>
            <person name="Meyer T.E."/>
        </authorList>
    </citation>
    <scope>NUCLEOTIDE SEQUENCE [LARGE SCALE GENOMIC DNA]</scope>
    <source>
        <strain evidence="8">DSM 112</strain>
    </source>
</reference>
<evidence type="ECO:0000256" key="4">
    <source>
        <dbReference type="ARBA" id="ARBA00023004"/>
    </source>
</evidence>
<comment type="caution">
    <text evidence="7">The sequence shown here is derived from an EMBL/GenBank/DDBJ whole genome shotgun (WGS) entry which is preliminary data.</text>
</comment>
<name>A0ABX0WL18_9RHOO</name>
<evidence type="ECO:0000259" key="6">
    <source>
        <dbReference type="PROSITE" id="PS51918"/>
    </source>
</evidence>
<sequence>MLKLRGKVQARDTNKSQSHLVHVTRNVHLPAVMRRNTALFLKGAELSLLNDEWAASLRNATPFAGLLLCGSDEELTVTEQVISGLPDVYLLPEEYFYLEDGDIVRLSPKGERISILFRKNSPSNSIMLTERCNNFCLMCSQPPKRTNDDWLLDEAYDLLRMIPQNTTNIGFTGGEPTLCGKRFIELVEAARLNLPDTALDVLTNGRAFKNGAFAAQLARVRHPNLQLGIPLYSDDPVRHDYVVQTQGAFDETIHGILNLKRYGVRVEIRVVVHQQTLPRLVQTCEFIARNLLFVDHVALMGLEITGFTRTNLDLLWADPHTYRDKLSEAIEVLRTHGMHCSVYNHQLCLVNKDVESVCRKAISDWKNEYLPQCDGCTRKSECGGFFSTQVLYRHSKHVQPFQINAQNHH</sequence>
<keyword evidence="8" id="KW-1185">Reference proteome</keyword>
<dbReference type="CDD" id="cd01335">
    <property type="entry name" value="Radical_SAM"/>
    <property type="match status" value="1"/>
</dbReference>
<gene>
    <name evidence="7" type="primary">hxsC</name>
    <name evidence="7" type="ORF">HCX48_13580</name>
</gene>
<dbReference type="Proteomes" id="UP000720344">
    <property type="component" value="Unassembled WGS sequence"/>
</dbReference>
<dbReference type="InterPro" id="IPR007197">
    <property type="entry name" value="rSAM"/>
</dbReference>
<dbReference type="SFLD" id="SFLDS00029">
    <property type="entry name" value="Radical_SAM"/>
    <property type="match status" value="1"/>
</dbReference>
<evidence type="ECO:0000256" key="3">
    <source>
        <dbReference type="ARBA" id="ARBA00022723"/>
    </source>
</evidence>
<dbReference type="Gene3D" id="3.20.20.70">
    <property type="entry name" value="Aldolase class I"/>
    <property type="match status" value="1"/>
</dbReference>
<dbReference type="InterPro" id="IPR024032">
    <property type="entry name" value="rSAM_paired_HxsC"/>
</dbReference>
<keyword evidence="2" id="KW-0949">S-adenosyl-L-methionine</keyword>
<dbReference type="InterPro" id="IPR013785">
    <property type="entry name" value="Aldolase_TIM"/>
</dbReference>
<dbReference type="Pfam" id="PF04055">
    <property type="entry name" value="Radical_SAM"/>
    <property type="match status" value="1"/>
</dbReference>
<dbReference type="SFLD" id="SFLDG01067">
    <property type="entry name" value="SPASM/twitch_domain_containing"/>
    <property type="match status" value="1"/>
</dbReference>
<evidence type="ECO:0000313" key="7">
    <source>
        <dbReference type="EMBL" id="NJA90242.1"/>
    </source>
</evidence>
<feature type="domain" description="Radical SAM core" evidence="6">
    <location>
        <begin position="118"/>
        <end position="339"/>
    </location>
</feature>
<evidence type="ECO:0000256" key="5">
    <source>
        <dbReference type="ARBA" id="ARBA00023014"/>
    </source>
</evidence>
<dbReference type="SFLD" id="SFLDG01103">
    <property type="entry name" value="Uncharacterised_Radical_SAM_Su"/>
    <property type="match status" value="1"/>
</dbReference>
<dbReference type="NCBIfam" id="TIGR03977">
    <property type="entry name" value="rSAM_pair_HxsC"/>
    <property type="match status" value="1"/>
</dbReference>
<evidence type="ECO:0000256" key="2">
    <source>
        <dbReference type="ARBA" id="ARBA00022691"/>
    </source>
</evidence>
<dbReference type="InterPro" id="IPR058240">
    <property type="entry name" value="rSAM_sf"/>
</dbReference>
<dbReference type="PROSITE" id="PS51918">
    <property type="entry name" value="RADICAL_SAM"/>
    <property type="match status" value="1"/>
</dbReference>
<dbReference type="PANTHER" id="PTHR11228:SF7">
    <property type="entry name" value="PQQA PEPTIDE CYCLASE"/>
    <property type="match status" value="1"/>
</dbReference>
<comment type="cofactor">
    <cofactor evidence="1">
        <name>[4Fe-4S] cluster</name>
        <dbReference type="ChEBI" id="CHEBI:49883"/>
    </cofactor>
</comment>
<dbReference type="SUPFAM" id="SSF102114">
    <property type="entry name" value="Radical SAM enzymes"/>
    <property type="match status" value="1"/>
</dbReference>
<keyword evidence="5" id="KW-0411">Iron-sulfur</keyword>
<organism evidence="7 8">
    <name type="scientific">Rhodocyclus gracilis</name>
    <dbReference type="NCBI Taxonomy" id="2929842"/>
    <lineage>
        <taxon>Bacteria</taxon>
        <taxon>Pseudomonadati</taxon>
        <taxon>Pseudomonadota</taxon>
        <taxon>Betaproteobacteria</taxon>
        <taxon>Rhodocyclales</taxon>
        <taxon>Rhodocyclaceae</taxon>
        <taxon>Rhodocyclus</taxon>
    </lineage>
</organism>
<dbReference type="InterPro" id="IPR050377">
    <property type="entry name" value="Radical_SAM_PqqE_MftC-like"/>
</dbReference>
<protein>
    <submittedName>
        <fullName evidence="7">His-Xaa-Ser system radical SAM maturase HxsC</fullName>
    </submittedName>
</protein>
<accession>A0ABX0WL18</accession>
<proteinExistence type="predicted"/>
<evidence type="ECO:0000313" key="8">
    <source>
        <dbReference type="Proteomes" id="UP000720344"/>
    </source>
</evidence>